<keyword evidence="3" id="KW-1185">Reference proteome</keyword>
<name>A0ABW5NJI5_9SPHI</name>
<evidence type="ECO:0008006" key="4">
    <source>
        <dbReference type="Google" id="ProtNLM"/>
    </source>
</evidence>
<proteinExistence type="predicted"/>
<evidence type="ECO:0000313" key="2">
    <source>
        <dbReference type="EMBL" id="MFD2599296.1"/>
    </source>
</evidence>
<comment type="caution">
    <text evidence="2">The sequence shown here is derived from an EMBL/GenBank/DDBJ whole genome shotgun (WGS) entry which is preliminary data.</text>
</comment>
<feature type="transmembrane region" description="Helical" evidence="1">
    <location>
        <begin position="28"/>
        <end position="48"/>
    </location>
</feature>
<protein>
    <recommendedName>
        <fullName evidence="4">DUF304 domain-containing protein</fullName>
    </recommendedName>
</protein>
<feature type="transmembrane region" description="Helical" evidence="1">
    <location>
        <begin position="227"/>
        <end position="246"/>
    </location>
</feature>
<dbReference type="EMBL" id="JBHUMA010000006">
    <property type="protein sequence ID" value="MFD2599296.1"/>
    <property type="molecule type" value="Genomic_DNA"/>
</dbReference>
<keyword evidence="1" id="KW-0812">Transmembrane</keyword>
<feature type="transmembrane region" description="Helical" evidence="1">
    <location>
        <begin position="54"/>
        <end position="79"/>
    </location>
</feature>
<evidence type="ECO:0000256" key="1">
    <source>
        <dbReference type="SAM" id="Phobius"/>
    </source>
</evidence>
<keyword evidence="1" id="KW-1133">Transmembrane helix</keyword>
<gene>
    <name evidence="2" type="ORF">ACFSQ3_10050</name>
</gene>
<keyword evidence="1" id="KW-0472">Membrane</keyword>
<dbReference type="Proteomes" id="UP001597393">
    <property type="component" value="Unassembled WGS sequence"/>
</dbReference>
<evidence type="ECO:0000313" key="3">
    <source>
        <dbReference type="Proteomes" id="UP001597393"/>
    </source>
</evidence>
<feature type="transmembrane region" description="Helical" evidence="1">
    <location>
        <begin position="198"/>
        <end position="215"/>
    </location>
</feature>
<dbReference type="RefSeq" id="WP_380869422.1">
    <property type="nucleotide sequence ID" value="NZ_JBHUMA010000006.1"/>
</dbReference>
<accession>A0ABW5NJI5</accession>
<sequence length="335" mass="37883">MAFNNWTNTKWVISEDEVTIFPFRISKLLAFIFGGLAILLCAAFWFIEHTSFEVILPIVAPILFIAGLIWMSGNSSAIFDNKKGVFKRKLFNILPVSTIPFSKLHAVNVVNQTLGGYSYKLFRKNARYGKGITISSGYSNNNDANATAFVNDVIPRIHAFLDQHDPQGPDKPADIEHFKYFKEEDGVYVVRNGKVSNLIYALVFIGLSIFLATLIEEKTTGVWIGQGFFLIMTIVFANNAFTHFIFDPDAGTVKKKALFAFLNKEFDYKSYIGVQTVRHSTNGIYSRTSVNLNFLSSDKSKSAQEVEVASFYRVSKVERFMQEYQQIMRLNLGNS</sequence>
<reference evidence="3" key="1">
    <citation type="journal article" date="2019" name="Int. J. Syst. Evol. Microbiol.">
        <title>The Global Catalogue of Microorganisms (GCM) 10K type strain sequencing project: providing services to taxonomists for standard genome sequencing and annotation.</title>
        <authorList>
            <consortium name="The Broad Institute Genomics Platform"/>
            <consortium name="The Broad Institute Genome Sequencing Center for Infectious Disease"/>
            <person name="Wu L."/>
            <person name="Ma J."/>
        </authorList>
    </citation>
    <scope>NUCLEOTIDE SEQUENCE [LARGE SCALE GENOMIC DNA]</scope>
    <source>
        <strain evidence="3">KCTC 42248</strain>
    </source>
</reference>
<organism evidence="2 3">
    <name type="scientific">Sphingobacterium corticis</name>
    <dbReference type="NCBI Taxonomy" id="1812823"/>
    <lineage>
        <taxon>Bacteria</taxon>
        <taxon>Pseudomonadati</taxon>
        <taxon>Bacteroidota</taxon>
        <taxon>Sphingobacteriia</taxon>
        <taxon>Sphingobacteriales</taxon>
        <taxon>Sphingobacteriaceae</taxon>
        <taxon>Sphingobacterium</taxon>
    </lineage>
</organism>